<dbReference type="EMBL" id="OOIL02003568">
    <property type="protein sequence ID" value="VFQ88366.1"/>
    <property type="molecule type" value="Genomic_DNA"/>
</dbReference>
<dbReference type="PANTHER" id="PTHR33067:SF9">
    <property type="entry name" value="RNA-DIRECTED DNA POLYMERASE"/>
    <property type="match status" value="1"/>
</dbReference>
<dbReference type="Proteomes" id="UP000595140">
    <property type="component" value="Unassembled WGS sequence"/>
</dbReference>
<feature type="compositionally biased region" description="Polar residues" evidence="1">
    <location>
        <begin position="545"/>
        <end position="561"/>
    </location>
</feature>
<feature type="domain" description="Retrotransposon gag" evidence="2">
    <location>
        <begin position="287"/>
        <end position="377"/>
    </location>
</feature>
<evidence type="ECO:0000256" key="1">
    <source>
        <dbReference type="SAM" id="MobiDB-lite"/>
    </source>
</evidence>
<dbReference type="CDD" id="cd00303">
    <property type="entry name" value="retropepsin_like"/>
    <property type="match status" value="1"/>
</dbReference>
<dbReference type="InterPro" id="IPR005162">
    <property type="entry name" value="Retrotrans_gag_dom"/>
</dbReference>
<proteinExistence type="predicted"/>
<reference evidence="3 4" key="1">
    <citation type="submission" date="2018-04" db="EMBL/GenBank/DDBJ databases">
        <authorList>
            <person name="Vogel A."/>
        </authorList>
    </citation>
    <scope>NUCLEOTIDE SEQUENCE [LARGE SCALE GENOMIC DNA]</scope>
</reference>
<feature type="compositionally biased region" description="Basic and acidic residues" evidence="1">
    <location>
        <begin position="530"/>
        <end position="544"/>
    </location>
</feature>
<dbReference type="Gene3D" id="2.40.70.10">
    <property type="entry name" value="Acid Proteases"/>
    <property type="match status" value="1"/>
</dbReference>
<dbReference type="InterPro" id="IPR021109">
    <property type="entry name" value="Peptidase_aspartic_dom_sf"/>
</dbReference>
<evidence type="ECO:0000313" key="4">
    <source>
        <dbReference type="Proteomes" id="UP000595140"/>
    </source>
</evidence>
<evidence type="ECO:0000313" key="3">
    <source>
        <dbReference type="EMBL" id="VFQ88366.1"/>
    </source>
</evidence>
<feature type="region of interest" description="Disordered" evidence="1">
    <location>
        <begin position="1089"/>
        <end position="1110"/>
    </location>
</feature>
<accession>A0A484MJY5</accession>
<sequence length="1110" mass="125767">MEQLLQGTRWHRLLTMRAESSLPLTIEFLCSLELKPSTGSRSLNFQSIDSRTTLTFTLLGRGFQLTVAYLATHLGLYTLEETSAPEFEAAPYLLPADVDPADFWAEHSSDQDRFEGMGRASLQNCMNTRSRGENILLGTKNPELLLWRRTVKIHRQLEFHDEEQRREEEEEASHEEENQHSEEEEEASHEEENQHSEEEEEQEMAANPRRTILQAMSPAYVEEDPIGLPASQAHSFEIKPAMIQMVSNNQFGGSKAEDPRAHMLWFSRTCQTFQSNGLSMDHVKLSLFPFSLRDQAARWLNTFPNGHFKTWEALHQAFMHEYFPPSAMVKIKNSIQNFRQAPMESMSEAWERFKELKVKCPPALIDSDSLMFYFYQGWTVPSKKELDHSSKLGSFLEMTPEENEELVDRLTSNAKYWYEDRAPPPKAGMYEVDQFTALKASMESIVKQTIKEHLGASHPRPNLYTEPVNQAELYGSVREQGNLPATTEPNPREQLRAITLRSGKELQGPEVEANVDEEPAETSIGTTPQKKSDSVPQETRKEETSSGQPRPTRQPQLNSIPFPTRVKKNKDEKAFQKFLDIIGQVEVKMPLVDVLTEMPKYGKFLKDLVTKKRDWEEFPVVSLNAECSAMLLEEMPRKRKDPGCFIIPCSINDRTFGDALADLGASINLMPSSIMKALGLTGLKPTQMCLQLVDSSIRYPRGVIEDVLVKMPHRPAYLTASRADVHLVGSGPIQRFEMWGHHRSLMESVYLSSTVLADYGYAEEMEQLLQGTRWHRLLTMRAESSLPLTIEFLCSLELEPSTGSRSLNFQSIDSRTTLTFTLLGRGFQLTVADLATHLGLYTLEETSVPEFEAAPYLLLADVDPADFWAEHSSDPDRFEGMGRARFWIQPTWRILSFVLSTSFFGRPLNTDRVYPDDLIVFWSLHTRQEVNVAVFVARFLYSQSMGNRMHIVCGFVVTILFRSLEGTAPIPRAQMMMRDLDAGMLRNAHIRRRLGASSTESNAASSSAPSSSGASSQVSSRRATRRRPTSQATPATTQADPTTEWARKILEQQNTIMQRMSEIGEQQASQAESFAQLRRTFTSFYSDVHIGLTPRSPEGDDPSASVPPPQ</sequence>
<dbReference type="Pfam" id="PF03732">
    <property type="entry name" value="Retrotrans_gag"/>
    <property type="match status" value="1"/>
</dbReference>
<feature type="region of interest" description="Disordered" evidence="1">
    <location>
        <begin position="501"/>
        <end position="564"/>
    </location>
</feature>
<name>A0A484MJY5_9ASTE</name>
<gene>
    <name evidence="3" type="ORF">CCAM_LOCUS30142</name>
</gene>
<organism evidence="3 4">
    <name type="scientific">Cuscuta campestris</name>
    <dbReference type="NCBI Taxonomy" id="132261"/>
    <lineage>
        <taxon>Eukaryota</taxon>
        <taxon>Viridiplantae</taxon>
        <taxon>Streptophyta</taxon>
        <taxon>Embryophyta</taxon>
        <taxon>Tracheophyta</taxon>
        <taxon>Spermatophyta</taxon>
        <taxon>Magnoliopsida</taxon>
        <taxon>eudicotyledons</taxon>
        <taxon>Gunneridae</taxon>
        <taxon>Pentapetalae</taxon>
        <taxon>asterids</taxon>
        <taxon>lamiids</taxon>
        <taxon>Solanales</taxon>
        <taxon>Convolvulaceae</taxon>
        <taxon>Cuscuteae</taxon>
        <taxon>Cuscuta</taxon>
        <taxon>Cuscuta subgen. Grammica</taxon>
        <taxon>Cuscuta sect. Cleistogrammica</taxon>
    </lineage>
</organism>
<evidence type="ECO:0000259" key="2">
    <source>
        <dbReference type="Pfam" id="PF03732"/>
    </source>
</evidence>
<feature type="region of interest" description="Disordered" evidence="1">
    <location>
        <begin position="160"/>
        <end position="206"/>
    </location>
</feature>
<protein>
    <recommendedName>
        <fullName evidence="2">Retrotransposon gag domain-containing protein</fullName>
    </recommendedName>
</protein>
<feature type="compositionally biased region" description="Low complexity" evidence="1">
    <location>
        <begin position="1029"/>
        <end position="1043"/>
    </location>
</feature>
<feature type="region of interest" description="Disordered" evidence="1">
    <location>
        <begin position="995"/>
        <end position="1044"/>
    </location>
</feature>
<dbReference type="AlphaFoldDB" id="A0A484MJY5"/>
<feature type="compositionally biased region" description="Low complexity" evidence="1">
    <location>
        <begin position="996"/>
        <end position="1021"/>
    </location>
</feature>
<dbReference type="OrthoDB" id="1298831at2759"/>
<dbReference type="PANTHER" id="PTHR33067">
    <property type="entry name" value="RNA-DIRECTED DNA POLYMERASE-RELATED"/>
    <property type="match status" value="1"/>
</dbReference>
<keyword evidence="4" id="KW-1185">Reference proteome</keyword>